<feature type="domain" description="Myb/SANT-like" evidence="2">
    <location>
        <begin position="60"/>
        <end position="147"/>
    </location>
</feature>
<dbReference type="PANTHER" id="PTHR46250:SF15">
    <property type="entry name" value="OS01G0523800 PROTEIN"/>
    <property type="match status" value="1"/>
</dbReference>
<evidence type="ECO:0000256" key="1">
    <source>
        <dbReference type="SAM" id="MobiDB-lite"/>
    </source>
</evidence>
<reference evidence="3" key="2">
    <citation type="journal article" date="2024" name="Plant">
        <title>Genomic evolution and insights into agronomic trait innovations of Sesamum species.</title>
        <authorList>
            <person name="Miao H."/>
            <person name="Wang L."/>
            <person name="Qu L."/>
            <person name="Liu H."/>
            <person name="Sun Y."/>
            <person name="Le M."/>
            <person name="Wang Q."/>
            <person name="Wei S."/>
            <person name="Zheng Y."/>
            <person name="Lin W."/>
            <person name="Duan Y."/>
            <person name="Cao H."/>
            <person name="Xiong S."/>
            <person name="Wang X."/>
            <person name="Wei L."/>
            <person name="Li C."/>
            <person name="Ma Q."/>
            <person name="Ju M."/>
            <person name="Zhao R."/>
            <person name="Li G."/>
            <person name="Mu C."/>
            <person name="Tian Q."/>
            <person name="Mei H."/>
            <person name="Zhang T."/>
            <person name="Gao T."/>
            <person name="Zhang H."/>
        </authorList>
    </citation>
    <scope>NUCLEOTIDE SEQUENCE</scope>
    <source>
        <strain evidence="3">G02</strain>
    </source>
</reference>
<organism evidence="3">
    <name type="scientific">Sesamum radiatum</name>
    <name type="common">Black benniseed</name>
    <dbReference type="NCBI Taxonomy" id="300843"/>
    <lineage>
        <taxon>Eukaryota</taxon>
        <taxon>Viridiplantae</taxon>
        <taxon>Streptophyta</taxon>
        <taxon>Embryophyta</taxon>
        <taxon>Tracheophyta</taxon>
        <taxon>Spermatophyta</taxon>
        <taxon>Magnoliopsida</taxon>
        <taxon>eudicotyledons</taxon>
        <taxon>Gunneridae</taxon>
        <taxon>Pentapetalae</taxon>
        <taxon>asterids</taxon>
        <taxon>lamiids</taxon>
        <taxon>Lamiales</taxon>
        <taxon>Pedaliaceae</taxon>
        <taxon>Sesamum</taxon>
    </lineage>
</organism>
<proteinExistence type="predicted"/>
<reference evidence="3" key="1">
    <citation type="submission" date="2020-06" db="EMBL/GenBank/DDBJ databases">
        <authorList>
            <person name="Li T."/>
            <person name="Hu X."/>
            <person name="Zhang T."/>
            <person name="Song X."/>
            <person name="Zhang H."/>
            <person name="Dai N."/>
            <person name="Sheng W."/>
            <person name="Hou X."/>
            <person name="Wei L."/>
        </authorList>
    </citation>
    <scope>NUCLEOTIDE SEQUENCE</scope>
    <source>
        <strain evidence="3">G02</strain>
        <tissue evidence="3">Leaf</tissue>
    </source>
</reference>
<sequence length="252" mass="29005">MRCLSPAPNRPHQISPPPRRHDNLAPYLGAEGETSAQIKSRNGWTSARGKCSIKDSRRVWFTIKEETLLDCLREIVHNGWKCDNEFRTGYFGVLEQMFAKRLLECGLKSDPHISSKIHVWKYTYGSLSDMLGRNGFGWNEALQMIVVAYPVFESYLKVDPNVKTMCFKSFPCYQNWCEIFGKDRATSQHAEDIENASNNVWNTIEKMSHLTLEEKCEASKRLVNNNVDLDLFINMSNDAKVELVKMLLAEKF</sequence>
<protein>
    <recommendedName>
        <fullName evidence="2">Myb/SANT-like domain-containing protein</fullName>
    </recommendedName>
</protein>
<name>A0AAW2LQ36_SESRA</name>
<evidence type="ECO:0000313" key="3">
    <source>
        <dbReference type="EMBL" id="KAL0320271.1"/>
    </source>
</evidence>
<evidence type="ECO:0000259" key="2">
    <source>
        <dbReference type="Pfam" id="PF12776"/>
    </source>
</evidence>
<comment type="caution">
    <text evidence="3">The sequence shown here is derived from an EMBL/GenBank/DDBJ whole genome shotgun (WGS) entry which is preliminary data.</text>
</comment>
<feature type="region of interest" description="Disordered" evidence="1">
    <location>
        <begin position="1"/>
        <end position="26"/>
    </location>
</feature>
<dbReference type="AlphaFoldDB" id="A0AAW2LQ36"/>
<dbReference type="InterPro" id="IPR024752">
    <property type="entry name" value="Myb/SANT-like_dom"/>
</dbReference>
<dbReference type="EMBL" id="JACGWJ010000024">
    <property type="protein sequence ID" value="KAL0320271.1"/>
    <property type="molecule type" value="Genomic_DNA"/>
</dbReference>
<dbReference type="Pfam" id="PF12776">
    <property type="entry name" value="Myb_DNA-bind_3"/>
    <property type="match status" value="1"/>
</dbReference>
<gene>
    <name evidence="3" type="ORF">Sradi_5288600</name>
</gene>
<dbReference type="PANTHER" id="PTHR46250">
    <property type="entry name" value="MYB/SANT-LIKE DNA-BINDING DOMAIN PROTEIN-RELATED"/>
    <property type="match status" value="1"/>
</dbReference>
<accession>A0AAW2LQ36</accession>